<dbReference type="PROSITE" id="PS50043">
    <property type="entry name" value="HTH_LUXR_2"/>
    <property type="match status" value="1"/>
</dbReference>
<evidence type="ECO:0000259" key="5">
    <source>
        <dbReference type="PROSITE" id="PS50043"/>
    </source>
</evidence>
<accession>A0A3N0ATM0</accession>
<gene>
    <name evidence="6" type="ORF">DMP06_09505</name>
</gene>
<dbReference type="Proteomes" id="UP000269591">
    <property type="component" value="Unassembled WGS sequence"/>
</dbReference>
<feature type="transmembrane region" description="Helical" evidence="4">
    <location>
        <begin position="284"/>
        <end position="304"/>
    </location>
</feature>
<sequence length="466" mass="50169">MASKIELAEIRSMRPRMFGIAFFFAWCLTMFFDAGHAPHDAFLSFASCVGNVLGLACIWAMSARYEALYRSRWFCWGSAVVVGAATVFVGLAGCVGSPLPNAFYGICGFLTGIGSSGVSVVWGCYYSGLDHPKALLSVLGSCAMGVALYAATALLLHSLALMVMGVLLVCGGVMSHRCIVQQGPGTVRGHTASSMRGFVKRTWRGVIAMFVLGVVFWTFWFGRMHWGGGMDSVHPIAFLIVSVCMVVMACIGRFNTEVMLQVCLVTSILGVAITFGLSSDFEPAGLMLSLLAYICMDAYLIILLCEGVRESGCNPVRGFSLGRSVDATAVLLGAVLSAAAERFGVNESTMAFPLFIMVAVVVAMNLMMDSHSRSRLRESQEEDGAAASAVLFARRCKSAIVQYGLSPREAEIMLLITQGRSIPYVADTLHIARSTAKTHVTSMYKKMGVASRQEMLDLIESLPVEQ</sequence>
<keyword evidence="2" id="KW-0238">DNA-binding</keyword>
<dbReference type="SMART" id="SM00421">
    <property type="entry name" value="HTH_LUXR"/>
    <property type="match status" value="1"/>
</dbReference>
<evidence type="ECO:0000313" key="7">
    <source>
        <dbReference type="Proteomes" id="UP000269591"/>
    </source>
</evidence>
<dbReference type="PANTHER" id="PTHR44688:SF16">
    <property type="entry name" value="DNA-BINDING TRANSCRIPTIONAL ACTIVATOR DEVR_DOSR"/>
    <property type="match status" value="1"/>
</dbReference>
<feature type="transmembrane region" description="Helical" evidence="4">
    <location>
        <begin position="41"/>
        <end position="61"/>
    </location>
</feature>
<feature type="transmembrane region" description="Helical" evidence="4">
    <location>
        <begin position="17"/>
        <end position="35"/>
    </location>
</feature>
<keyword evidence="3" id="KW-0804">Transcription</keyword>
<dbReference type="GO" id="GO:0003677">
    <property type="term" value="F:DNA binding"/>
    <property type="evidence" value="ECO:0007669"/>
    <property type="project" value="UniProtKB-KW"/>
</dbReference>
<feature type="transmembrane region" description="Helical" evidence="4">
    <location>
        <begin position="73"/>
        <end position="96"/>
    </location>
</feature>
<dbReference type="InterPro" id="IPR000792">
    <property type="entry name" value="Tscrpt_reg_LuxR_C"/>
</dbReference>
<feature type="transmembrane region" description="Helical" evidence="4">
    <location>
        <begin position="350"/>
        <end position="368"/>
    </location>
</feature>
<dbReference type="Pfam" id="PF00196">
    <property type="entry name" value="GerE"/>
    <property type="match status" value="1"/>
</dbReference>
<feature type="transmembrane region" description="Helical" evidence="4">
    <location>
        <begin position="134"/>
        <end position="155"/>
    </location>
</feature>
<reference evidence="7" key="1">
    <citation type="submission" date="2018-05" db="EMBL/GenBank/DDBJ databases">
        <title>Genome Sequencing of selected type strains of the family Eggerthellaceae.</title>
        <authorList>
            <person name="Danylec N."/>
            <person name="Stoll D.A."/>
            <person name="Doetsch A."/>
            <person name="Huch M."/>
        </authorList>
    </citation>
    <scope>NUCLEOTIDE SEQUENCE [LARGE SCALE GENOMIC DNA]</scope>
    <source>
        <strain evidence="7">DSM 24851</strain>
    </source>
</reference>
<keyword evidence="4" id="KW-1133">Transmembrane helix</keyword>
<dbReference type="SUPFAM" id="SSF46894">
    <property type="entry name" value="C-terminal effector domain of the bipartite response regulators"/>
    <property type="match status" value="1"/>
</dbReference>
<feature type="transmembrane region" description="Helical" evidence="4">
    <location>
        <begin position="232"/>
        <end position="251"/>
    </location>
</feature>
<dbReference type="GO" id="GO:0006355">
    <property type="term" value="P:regulation of DNA-templated transcription"/>
    <property type="evidence" value="ECO:0007669"/>
    <property type="project" value="InterPro"/>
</dbReference>
<evidence type="ECO:0000256" key="3">
    <source>
        <dbReference type="ARBA" id="ARBA00023163"/>
    </source>
</evidence>
<feature type="transmembrane region" description="Helical" evidence="4">
    <location>
        <begin position="201"/>
        <end position="220"/>
    </location>
</feature>
<feature type="domain" description="HTH luxR-type" evidence="5">
    <location>
        <begin position="398"/>
        <end position="463"/>
    </location>
</feature>
<dbReference type="PANTHER" id="PTHR44688">
    <property type="entry name" value="DNA-BINDING TRANSCRIPTIONAL ACTIVATOR DEVR_DOSR"/>
    <property type="match status" value="1"/>
</dbReference>
<name>A0A3N0ATM0_9ACTN</name>
<dbReference type="CDD" id="cd06170">
    <property type="entry name" value="LuxR_C_like"/>
    <property type="match status" value="1"/>
</dbReference>
<dbReference type="EMBL" id="QIBX01000019">
    <property type="protein sequence ID" value="RNL38241.1"/>
    <property type="molecule type" value="Genomic_DNA"/>
</dbReference>
<keyword evidence="7" id="KW-1185">Reference proteome</keyword>
<evidence type="ECO:0000256" key="1">
    <source>
        <dbReference type="ARBA" id="ARBA00023015"/>
    </source>
</evidence>
<feature type="transmembrane region" description="Helical" evidence="4">
    <location>
        <begin position="161"/>
        <end position="180"/>
    </location>
</feature>
<dbReference type="InterPro" id="IPR016032">
    <property type="entry name" value="Sig_transdc_resp-reg_C-effctor"/>
</dbReference>
<keyword evidence="4" id="KW-0472">Membrane</keyword>
<organism evidence="6 7">
    <name type="scientific">Slackia equolifaciens</name>
    <dbReference type="NCBI Taxonomy" id="498718"/>
    <lineage>
        <taxon>Bacteria</taxon>
        <taxon>Bacillati</taxon>
        <taxon>Actinomycetota</taxon>
        <taxon>Coriobacteriia</taxon>
        <taxon>Eggerthellales</taxon>
        <taxon>Eggerthellaceae</taxon>
        <taxon>Slackia</taxon>
    </lineage>
</organism>
<evidence type="ECO:0000313" key="6">
    <source>
        <dbReference type="EMBL" id="RNL38241.1"/>
    </source>
</evidence>
<feature type="transmembrane region" description="Helical" evidence="4">
    <location>
        <begin position="102"/>
        <end position="122"/>
    </location>
</feature>
<dbReference type="AlphaFoldDB" id="A0A3N0ATM0"/>
<proteinExistence type="predicted"/>
<keyword evidence="4" id="KW-0812">Transmembrane</keyword>
<protein>
    <recommendedName>
        <fullName evidence="5">HTH luxR-type domain-containing protein</fullName>
    </recommendedName>
</protein>
<feature type="transmembrane region" description="Helical" evidence="4">
    <location>
        <begin position="325"/>
        <end position="344"/>
    </location>
</feature>
<keyword evidence="1" id="KW-0805">Transcription regulation</keyword>
<dbReference type="InterPro" id="IPR036388">
    <property type="entry name" value="WH-like_DNA-bd_sf"/>
</dbReference>
<dbReference type="Gene3D" id="1.10.10.10">
    <property type="entry name" value="Winged helix-like DNA-binding domain superfamily/Winged helix DNA-binding domain"/>
    <property type="match status" value="1"/>
</dbReference>
<comment type="caution">
    <text evidence="6">The sequence shown here is derived from an EMBL/GenBank/DDBJ whole genome shotgun (WGS) entry which is preliminary data.</text>
</comment>
<evidence type="ECO:0000256" key="4">
    <source>
        <dbReference type="SAM" id="Phobius"/>
    </source>
</evidence>
<dbReference type="PRINTS" id="PR00038">
    <property type="entry name" value="HTHLUXR"/>
</dbReference>
<evidence type="ECO:0000256" key="2">
    <source>
        <dbReference type="ARBA" id="ARBA00023125"/>
    </source>
</evidence>
<feature type="transmembrane region" description="Helical" evidence="4">
    <location>
        <begin position="258"/>
        <end position="278"/>
    </location>
</feature>